<accession>C6XU08</accession>
<dbReference type="RefSeq" id="WP_015807409.1">
    <property type="nucleotide sequence ID" value="NC_013061.1"/>
</dbReference>
<dbReference type="Pfam" id="PF00295">
    <property type="entry name" value="Glyco_hydro_28"/>
    <property type="match status" value="1"/>
</dbReference>
<gene>
    <name evidence="5" type="ordered locus">Phep_1581</name>
</gene>
<dbReference type="PANTHER" id="PTHR31339:SF9">
    <property type="entry name" value="PLASMIN AND FIBRONECTIN-BINDING PROTEIN A"/>
    <property type="match status" value="1"/>
</dbReference>
<dbReference type="InterPro" id="IPR051801">
    <property type="entry name" value="GH28_Enzymes"/>
</dbReference>
<comment type="similarity">
    <text evidence="1 4">Belongs to the glycosyl hydrolase 28 family.</text>
</comment>
<dbReference type="SMART" id="SM00710">
    <property type="entry name" value="PbH1"/>
    <property type="match status" value="3"/>
</dbReference>
<dbReference type="GO" id="GO:0004650">
    <property type="term" value="F:polygalacturonase activity"/>
    <property type="evidence" value="ECO:0007669"/>
    <property type="project" value="InterPro"/>
</dbReference>
<dbReference type="SUPFAM" id="SSF51126">
    <property type="entry name" value="Pectin lyase-like"/>
    <property type="match status" value="1"/>
</dbReference>
<keyword evidence="6" id="KW-1185">Reference proteome</keyword>
<dbReference type="eggNOG" id="COG5434">
    <property type="taxonomic scope" value="Bacteria"/>
</dbReference>
<keyword evidence="2 4" id="KW-0378">Hydrolase</keyword>
<dbReference type="InterPro" id="IPR012334">
    <property type="entry name" value="Pectin_lyas_fold"/>
</dbReference>
<dbReference type="CAZy" id="GH28">
    <property type="family name" value="Glycoside Hydrolase Family 28"/>
</dbReference>
<dbReference type="Gene3D" id="2.160.20.10">
    <property type="entry name" value="Single-stranded right-handed beta-helix, Pectin lyase-like"/>
    <property type="match status" value="1"/>
</dbReference>
<dbReference type="InterPro" id="IPR006626">
    <property type="entry name" value="PbH1"/>
</dbReference>
<evidence type="ECO:0000313" key="5">
    <source>
        <dbReference type="EMBL" id="ACU03794.1"/>
    </source>
</evidence>
<reference evidence="5 6" key="1">
    <citation type="journal article" date="2009" name="Stand. Genomic Sci.">
        <title>Complete genome sequence of Pedobacter heparinus type strain (HIM 762-3).</title>
        <authorList>
            <person name="Han C."/>
            <person name="Spring S."/>
            <person name="Lapidus A."/>
            <person name="Del Rio T.G."/>
            <person name="Tice H."/>
            <person name="Copeland A."/>
            <person name="Cheng J.F."/>
            <person name="Lucas S."/>
            <person name="Chen F."/>
            <person name="Nolan M."/>
            <person name="Bruce D."/>
            <person name="Goodwin L."/>
            <person name="Pitluck S."/>
            <person name="Ivanova N."/>
            <person name="Mavromatis K."/>
            <person name="Mikhailova N."/>
            <person name="Pati A."/>
            <person name="Chen A."/>
            <person name="Palaniappan K."/>
            <person name="Land M."/>
            <person name="Hauser L."/>
            <person name="Chang Y.J."/>
            <person name="Jeffries C.C."/>
            <person name="Saunders E."/>
            <person name="Chertkov O."/>
            <person name="Brettin T."/>
            <person name="Goker M."/>
            <person name="Rohde M."/>
            <person name="Bristow J."/>
            <person name="Eisen J.A."/>
            <person name="Markowitz V."/>
            <person name="Hugenholtz P."/>
            <person name="Kyrpides N.C."/>
            <person name="Klenk H.P."/>
            <person name="Detter J.C."/>
        </authorList>
    </citation>
    <scope>NUCLEOTIDE SEQUENCE [LARGE SCALE GENOMIC DNA]</scope>
    <source>
        <strain evidence="6">ATCC 13125 / DSM 2366 / CIP 104194 / JCM 7457 / NBRC 12017 / NCIMB 9290 / NRRL B-14731 / HIM 762-3</strain>
    </source>
</reference>
<organism evidence="5 6">
    <name type="scientific">Pedobacter heparinus (strain ATCC 13125 / DSM 2366 / CIP 104194 / JCM 7457 / NBRC 12017 / NCIMB 9290 / NRRL B-14731 / HIM 762-3)</name>
    <dbReference type="NCBI Taxonomy" id="485917"/>
    <lineage>
        <taxon>Bacteria</taxon>
        <taxon>Pseudomonadati</taxon>
        <taxon>Bacteroidota</taxon>
        <taxon>Sphingobacteriia</taxon>
        <taxon>Sphingobacteriales</taxon>
        <taxon>Sphingobacteriaceae</taxon>
        <taxon>Pedobacter</taxon>
    </lineage>
</organism>
<evidence type="ECO:0000256" key="3">
    <source>
        <dbReference type="ARBA" id="ARBA00023295"/>
    </source>
</evidence>
<dbReference type="HOGENOM" id="CLU_016031_8_4_10"/>
<evidence type="ECO:0000256" key="2">
    <source>
        <dbReference type="ARBA" id="ARBA00022801"/>
    </source>
</evidence>
<evidence type="ECO:0000313" key="6">
    <source>
        <dbReference type="Proteomes" id="UP000000852"/>
    </source>
</evidence>
<dbReference type="PANTHER" id="PTHR31339">
    <property type="entry name" value="PECTIN LYASE-RELATED"/>
    <property type="match status" value="1"/>
</dbReference>
<name>C6XU08_PEDHD</name>
<sequence>MKNIRHILTVIILLFSIPAFSENIYNASLFGIKSNGSTMNTNSIQKAVNYISEKGGGTLRFYVGRYLTGTIQLKSNVTILLEEGAIIVGSTNIYDYNIDVPNPALIYAKGVNNIGIKGKGVIEGQGRVVAYDLLDQIHKGLIVDDIKNDRPTNRRPKAIYFRECNQVNIDGINIWNAADWVQVYDQCQQVLINNITVKSNEFWNNDGIDIVDCKDFKLLNSFIDAADDAICLKSHDRTKRCENIEIRNCVARSSANGIKFGTVSAGGYKNVKIINNKVYNTFRSAITIACPDGGVAEDILIDSLYAYNTGNPIYLRMGSRWNNQRIGGMKNVTIQNLYAQITADKPDSGYIYEGPIEDNPRNISPSSIVGLKNMIIENIKLKNVEIVYPGGGNPNYAFRGTTKEDLAGIPEMKDAYPEFSQFKELPAWGFFIKYAKNISFENVKLIALNADYRPSVVLDHVNGYTFDKLDIKEKGKRSKKQIIVNDSSK</sequence>
<proteinExistence type="inferred from homology"/>
<dbReference type="GO" id="GO:0005975">
    <property type="term" value="P:carbohydrate metabolic process"/>
    <property type="evidence" value="ECO:0007669"/>
    <property type="project" value="InterPro"/>
</dbReference>
<dbReference type="OrthoDB" id="9795222at2"/>
<dbReference type="STRING" id="485917.Phep_1581"/>
<dbReference type="Proteomes" id="UP000000852">
    <property type="component" value="Chromosome"/>
</dbReference>
<keyword evidence="3 4" id="KW-0326">Glycosidase</keyword>
<evidence type="ECO:0000256" key="1">
    <source>
        <dbReference type="ARBA" id="ARBA00008834"/>
    </source>
</evidence>
<protein>
    <submittedName>
        <fullName evidence="5">Glycoside hydrolase family 28</fullName>
    </submittedName>
</protein>
<dbReference type="KEGG" id="phe:Phep_1581"/>
<dbReference type="AlphaFoldDB" id="C6XU08"/>
<evidence type="ECO:0000256" key="4">
    <source>
        <dbReference type="RuleBase" id="RU361169"/>
    </source>
</evidence>
<dbReference type="InterPro" id="IPR011050">
    <property type="entry name" value="Pectin_lyase_fold/virulence"/>
</dbReference>
<dbReference type="InterPro" id="IPR000743">
    <property type="entry name" value="Glyco_hydro_28"/>
</dbReference>
<dbReference type="EMBL" id="CP001681">
    <property type="protein sequence ID" value="ACU03794.1"/>
    <property type="molecule type" value="Genomic_DNA"/>
</dbReference>